<dbReference type="EC" id="2.4.1.-" evidence="2"/>
<proteinExistence type="predicted"/>
<organism evidence="2 3">
    <name type="scientific">Candidatus Fervidibacter japonicus</name>
    <dbReference type="NCBI Taxonomy" id="2035412"/>
    <lineage>
        <taxon>Bacteria</taxon>
        <taxon>Candidatus Fervidibacterota</taxon>
        <taxon>Candidatus Fervidibacter</taxon>
    </lineage>
</organism>
<evidence type="ECO:0000259" key="1">
    <source>
        <dbReference type="Pfam" id="PF13439"/>
    </source>
</evidence>
<dbReference type="GO" id="GO:0016757">
    <property type="term" value="F:glycosyltransferase activity"/>
    <property type="evidence" value="ECO:0007669"/>
    <property type="project" value="UniProtKB-KW"/>
</dbReference>
<gene>
    <name evidence="2" type="primary">bshA_1</name>
    <name evidence="2" type="ORF">HRbin17_01950</name>
</gene>
<sequence length="324" mass="35535">MRRIAVHLERLGATVKVLTTQPLPPDGWDQARAVRPDVVHAFHAVKAGVIARAIAQALSVPLVVTLTGTDIHGDWSDPQHRAAMEAVLGDAAAVVVFAPEVRGEVAALLPTVAPKVVVIPQGVWLPPQEPWEVRRHAGVPPEAPVLLLPANIRKVKRPSLAVNGVARLRQRGVDAHLLLAGAVLEADEWQRVHSCLQRCAWIHYLGAVPSERMAAVYRAADIVLNTSAHEGGMANALLEAMALGRPILAADVPGNRSLVQDGVTGLLFCDAEELAEKAWRLLTDEELRRRMTQAAHEWVRQHCDPMQEARRYWQVYTRVLTRCP</sequence>
<dbReference type="PANTHER" id="PTHR46660">
    <property type="match status" value="1"/>
</dbReference>
<dbReference type="Pfam" id="PF13692">
    <property type="entry name" value="Glyco_trans_1_4"/>
    <property type="match status" value="1"/>
</dbReference>
<dbReference type="EMBL" id="BEHT01000027">
    <property type="protein sequence ID" value="GBC99426.1"/>
    <property type="molecule type" value="Genomic_DNA"/>
</dbReference>
<dbReference type="Proteomes" id="UP000236173">
    <property type="component" value="Unassembled WGS sequence"/>
</dbReference>
<feature type="domain" description="Glycosyltransferase subfamily 4-like N-terminal" evidence="1">
    <location>
        <begin position="28"/>
        <end position="123"/>
    </location>
</feature>
<dbReference type="InterPro" id="IPR052622">
    <property type="entry name" value="Glycosyltransferase_G1"/>
</dbReference>
<dbReference type="InterPro" id="IPR028098">
    <property type="entry name" value="Glyco_trans_4-like_N"/>
</dbReference>
<dbReference type="SUPFAM" id="SSF53756">
    <property type="entry name" value="UDP-Glycosyltransferase/glycogen phosphorylase"/>
    <property type="match status" value="1"/>
</dbReference>
<dbReference type="CDD" id="cd03801">
    <property type="entry name" value="GT4_PimA-like"/>
    <property type="match status" value="1"/>
</dbReference>
<protein>
    <submittedName>
        <fullName evidence="2">N-acetyl-alpha-D-glucosaminyl L-malate synthase</fullName>
        <ecNumber evidence="2">2.4.1.-</ecNumber>
    </submittedName>
</protein>
<dbReference type="Gene3D" id="3.40.50.2000">
    <property type="entry name" value="Glycogen Phosphorylase B"/>
    <property type="match status" value="2"/>
</dbReference>
<reference evidence="3" key="1">
    <citation type="submission" date="2017-09" db="EMBL/GenBank/DDBJ databases">
        <title>Metaegenomics of thermophilic ammonia-oxidizing enrichment culture.</title>
        <authorList>
            <person name="Kato S."/>
            <person name="Suzuki K."/>
        </authorList>
    </citation>
    <scope>NUCLEOTIDE SEQUENCE [LARGE SCALE GENOMIC DNA]</scope>
</reference>
<dbReference type="AlphaFoldDB" id="A0A2H5XE23"/>
<name>A0A2H5XE23_9BACT</name>
<dbReference type="PANTHER" id="PTHR46660:SF2">
    <property type="entry name" value="GLYCOSYLTRANSFERASE 1 DOMAIN-CONTAINING PROTEIN 1"/>
    <property type="match status" value="1"/>
</dbReference>
<keyword evidence="2" id="KW-0808">Transferase</keyword>
<evidence type="ECO:0000313" key="2">
    <source>
        <dbReference type="EMBL" id="GBC99426.1"/>
    </source>
</evidence>
<dbReference type="Pfam" id="PF13439">
    <property type="entry name" value="Glyco_transf_4"/>
    <property type="match status" value="1"/>
</dbReference>
<evidence type="ECO:0000313" key="3">
    <source>
        <dbReference type="Proteomes" id="UP000236173"/>
    </source>
</evidence>
<comment type="caution">
    <text evidence="2">The sequence shown here is derived from an EMBL/GenBank/DDBJ whole genome shotgun (WGS) entry which is preliminary data.</text>
</comment>
<accession>A0A2H5XE23</accession>
<keyword evidence="2" id="KW-0328">Glycosyltransferase</keyword>